<feature type="compositionally biased region" description="Basic and acidic residues" evidence="1">
    <location>
        <begin position="94"/>
        <end position="106"/>
    </location>
</feature>
<evidence type="ECO:0000313" key="2">
    <source>
        <dbReference type="EMBL" id="SPD26482.1"/>
    </source>
</evidence>
<name>A0A2N9INR7_FAGSY</name>
<protein>
    <submittedName>
        <fullName evidence="2">Uncharacterized protein</fullName>
    </submittedName>
</protein>
<proteinExistence type="predicted"/>
<evidence type="ECO:0000256" key="1">
    <source>
        <dbReference type="SAM" id="MobiDB-lite"/>
    </source>
</evidence>
<gene>
    <name evidence="2" type="ORF">FSB_LOCUS54364</name>
</gene>
<accession>A0A2N9INR7</accession>
<dbReference type="EMBL" id="OIVN01006159">
    <property type="protein sequence ID" value="SPD26482.1"/>
    <property type="molecule type" value="Genomic_DNA"/>
</dbReference>
<feature type="region of interest" description="Disordered" evidence="1">
    <location>
        <begin position="94"/>
        <end position="117"/>
    </location>
</feature>
<sequence>MEEEGAKKRPLELDWDKLLPSQDDDDVPLEVIVKTTHQSAMGSDQRQSDEDLQGLSTHYIQEQIDRKRRTLETLGPKLADKGDKIRRTIKRLQDELDRREHKKEADGCETPTPSTSLSTIGEVLVTPAVIV</sequence>
<organism evidence="2">
    <name type="scientific">Fagus sylvatica</name>
    <name type="common">Beechnut</name>
    <dbReference type="NCBI Taxonomy" id="28930"/>
    <lineage>
        <taxon>Eukaryota</taxon>
        <taxon>Viridiplantae</taxon>
        <taxon>Streptophyta</taxon>
        <taxon>Embryophyta</taxon>
        <taxon>Tracheophyta</taxon>
        <taxon>Spermatophyta</taxon>
        <taxon>Magnoliopsida</taxon>
        <taxon>eudicotyledons</taxon>
        <taxon>Gunneridae</taxon>
        <taxon>Pentapetalae</taxon>
        <taxon>rosids</taxon>
        <taxon>fabids</taxon>
        <taxon>Fagales</taxon>
        <taxon>Fagaceae</taxon>
        <taxon>Fagus</taxon>
    </lineage>
</organism>
<dbReference type="AlphaFoldDB" id="A0A2N9INR7"/>
<reference evidence="2" key="1">
    <citation type="submission" date="2018-02" db="EMBL/GenBank/DDBJ databases">
        <authorList>
            <person name="Cohen D.B."/>
            <person name="Kent A.D."/>
        </authorList>
    </citation>
    <scope>NUCLEOTIDE SEQUENCE</scope>
</reference>